<dbReference type="EMBL" id="LAZR01022914">
    <property type="protein sequence ID" value="KKL80243.1"/>
    <property type="molecule type" value="Genomic_DNA"/>
</dbReference>
<evidence type="ECO:0000313" key="1">
    <source>
        <dbReference type="EMBL" id="KKL80243.1"/>
    </source>
</evidence>
<organism evidence="1">
    <name type="scientific">marine sediment metagenome</name>
    <dbReference type="NCBI Taxonomy" id="412755"/>
    <lineage>
        <taxon>unclassified sequences</taxon>
        <taxon>metagenomes</taxon>
        <taxon>ecological metagenomes</taxon>
    </lineage>
</organism>
<sequence length="148" mass="16707">MPHVLRIFCLLFALSLTPLVWPVAAGAQNLFAPVARVNDRVITAYEREQRARLVTLFRTPGDPRELALKALIDERLEFHRKRAEAVYALIAERARTGHELAQALFGDIAVTQAYLTLSEILGHTDLLLNEGRVREVEREEVVYFEAAG</sequence>
<proteinExistence type="predicted"/>
<reference evidence="1" key="1">
    <citation type="journal article" date="2015" name="Nature">
        <title>Complex archaea that bridge the gap between prokaryotes and eukaryotes.</title>
        <authorList>
            <person name="Spang A."/>
            <person name="Saw J.H."/>
            <person name="Jorgensen S.L."/>
            <person name="Zaremba-Niedzwiedzka K."/>
            <person name="Martijn J."/>
            <person name="Lind A.E."/>
            <person name="van Eijk R."/>
            <person name="Schleper C."/>
            <person name="Guy L."/>
            <person name="Ettema T.J."/>
        </authorList>
    </citation>
    <scope>NUCLEOTIDE SEQUENCE</scope>
</reference>
<gene>
    <name evidence="1" type="ORF">LCGC14_2006710</name>
</gene>
<protein>
    <submittedName>
        <fullName evidence="1">Uncharacterized protein</fullName>
    </submittedName>
</protein>
<dbReference type="AlphaFoldDB" id="A0A0F9F1L2"/>
<comment type="caution">
    <text evidence="1">The sequence shown here is derived from an EMBL/GenBank/DDBJ whole genome shotgun (WGS) entry which is preliminary data.</text>
</comment>
<name>A0A0F9F1L2_9ZZZZ</name>
<accession>A0A0F9F1L2</accession>